<reference evidence="1 4" key="1">
    <citation type="submission" date="2014-10" db="EMBL/GenBank/DDBJ databases">
        <title>The Complete Genome Sequence for the Shellfish Pathogen Vibrio coralliilyticus RE98 Isolated from a Shellfish Hatchery.</title>
        <authorList>
            <person name="Richards G.P."/>
            <person name="Bono J.L."/>
            <person name="Watson M.A."/>
            <person name="Needleman D.S."/>
        </authorList>
    </citation>
    <scope>NUCLEOTIDE SEQUENCE [LARGE SCALE GENOMIC DNA]</scope>
    <source>
        <strain evidence="1 4">RE98</strain>
    </source>
</reference>
<evidence type="ECO:0000313" key="2">
    <source>
        <dbReference type="EMBL" id="KJY67136.1"/>
    </source>
</evidence>
<dbReference type="AlphaFoldDB" id="A0A097B0I5"/>
<dbReference type="eggNOG" id="COG2841">
    <property type="taxonomic scope" value="Bacteria"/>
</dbReference>
<evidence type="ECO:0000313" key="4">
    <source>
        <dbReference type="Proteomes" id="UP000030081"/>
    </source>
</evidence>
<dbReference type="InterPro" id="IPR038444">
    <property type="entry name" value="DUF465_sf"/>
</dbReference>
<evidence type="ECO:0000313" key="1">
    <source>
        <dbReference type="EMBL" id="AIW22026.1"/>
    </source>
</evidence>
<dbReference type="GeneID" id="93943864"/>
<dbReference type="OrthoDB" id="1263265at2"/>
<dbReference type="EMBL" id="CP009618">
    <property type="protein sequence ID" value="AIW22026.1"/>
    <property type="molecule type" value="Genomic_DNA"/>
</dbReference>
<keyword evidence="4" id="KW-1185">Reference proteome</keyword>
<dbReference type="EMBL" id="JXXR01000029">
    <property type="protein sequence ID" value="KJY67136.1"/>
    <property type="molecule type" value="Genomic_DNA"/>
</dbReference>
<dbReference type="Pfam" id="PF04325">
    <property type="entry name" value="DUF465"/>
    <property type="match status" value="1"/>
</dbReference>
<dbReference type="RefSeq" id="WP_006960152.1">
    <property type="nucleotide sequence ID" value="NZ_CM004383.1"/>
</dbReference>
<sequence>MLGEDHSLLSEFPQYKDTIRALAKMDDSFLSEMKSYDSLDKEIRKLELMDSPLSDEEMHKMKHDRAVMKDVLHKRLVSAHQ</sequence>
<dbReference type="InterPro" id="IPR007420">
    <property type="entry name" value="DUF465"/>
</dbReference>
<evidence type="ECO:0000313" key="3">
    <source>
        <dbReference type="EMBL" id="NOJ21610.1"/>
    </source>
</evidence>
<dbReference type="KEGG" id="vcy:IX92_23955"/>
<dbReference type="Gene3D" id="6.10.280.50">
    <property type="match status" value="1"/>
</dbReference>
<dbReference type="STRING" id="190893.BA953_20160"/>
<protein>
    <submittedName>
        <fullName evidence="3">DUF465 domain-containing protein</fullName>
    </submittedName>
</protein>
<name>A0A097B0I5_9VIBR</name>
<gene>
    <name evidence="3" type="ORF">F0238_02575</name>
    <name evidence="1" type="ORF">IX92_23955</name>
    <name evidence="2" type="ORF">TW71_23265</name>
</gene>
<proteinExistence type="predicted"/>
<evidence type="ECO:0000313" key="5">
    <source>
        <dbReference type="Proteomes" id="UP000576645"/>
    </source>
</evidence>
<reference evidence="2" key="2">
    <citation type="journal article" date="2015" name="BMC Genomics">
        <title>Genome mining reveals unlocked bioactive potential of marine Gram-negative bacteria.</title>
        <authorList>
            <person name="Machado H."/>
            <person name="Sonnenschein E.C."/>
            <person name="Melchiorsen J."/>
            <person name="Gram L."/>
        </authorList>
    </citation>
    <scope>NUCLEOTIDE SEQUENCE</scope>
    <source>
        <strain evidence="2">S2052</strain>
    </source>
</reference>
<reference evidence="3 5" key="3">
    <citation type="submission" date="2019-09" db="EMBL/GenBank/DDBJ databases">
        <title>Draft genome sequencing and comparative genomics of hatchery-associated Vibrios.</title>
        <authorList>
            <person name="Kehlet-Delgado H."/>
            <person name="Mueller R.S."/>
        </authorList>
    </citation>
    <scope>NUCLEOTIDE SEQUENCE [LARGE SCALE GENOMIC DNA]</scope>
    <source>
        <strain evidence="3 5">09-121-3</strain>
    </source>
</reference>
<organism evidence="2">
    <name type="scientific">Vibrio coralliilyticus</name>
    <dbReference type="NCBI Taxonomy" id="190893"/>
    <lineage>
        <taxon>Bacteria</taxon>
        <taxon>Pseudomonadati</taxon>
        <taxon>Pseudomonadota</taxon>
        <taxon>Gammaproteobacteria</taxon>
        <taxon>Vibrionales</taxon>
        <taxon>Vibrionaceae</taxon>
        <taxon>Vibrio</taxon>
    </lineage>
</organism>
<dbReference type="EMBL" id="VTXP01000001">
    <property type="protein sequence ID" value="NOJ21610.1"/>
    <property type="molecule type" value="Genomic_DNA"/>
</dbReference>
<dbReference type="Proteomes" id="UP000576645">
    <property type="component" value="Unassembled WGS sequence"/>
</dbReference>
<dbReference type="KEGG" id="vct:JV59_23910"/>
<dbReference type="Proteomes" id="UP000030081">
    <property type="component" value="Chromosome 2"/>
</dbReference>
<accession>A0A097B0I5</accession>